<gene>
    <name evidence="7" type="ORF">ABID52_002043</name>
</gene>
<dbReference type="Pfam" id="PF00171">
    <property type="entry name" value="Aldedh"/>
    <property type="match status" value="1"/>
</dbReference>
<dbReference type="InterPro" id="IPR016160">
    <property type="entry name" value="Ald_DH_CS_CYS"/>
</dbReference>
<dbReference type="PANTHER" id="PTHR43570">
    <property type="entry name" value="ALDEHYDE DEHYDROGENASE"/>
    <property type="match status" value="1"/>
</dbReference>
<dbReference type="CDD" id="cd07136">
    <property type="entry name" value="ALDH_YwdH-P39616"/>
    <property type="match status" value="1"/>
</dbReference>
<sequence>MNQLNTLKENTKEFIDKLVRAQKTYFRSGVTRSYDFRMKALNNLSKLIRNNETKILHALKTDLNKSEAEAYTTEIGFLLEEIRHTQKHLKKWMEPKKVKTAKTHIGSKGYTIAEPYGVTLIIAPWNYPFQLQLAPLIGAIAAGNTAILKPSELTPQTSKLLDELIKEYYHPDFIAVVEGGVETNQILLDQPLDYIFFTGSVPVGKIVMEAASKRLIPITLELGGKSPCIVDETADLKLAAKRIAFGKFTNAGQTCIAPDYIYLHKNIRQPFIDTFKEVIKEFYGENPLQNEEFGKIVNDRHFNRLKSYLSEGERLFGGRYDETSEKIEPTLIAPFDTSSPVMSDEIFGPIFPVMEYENIDEVIEFVVERPKPLALYLFTINKEIEEKVVNNISFGGGSINDTLMHIATPYLPFGGVGESGIGSYHGESSFVAFSHNKSVLNQTNKFDFSFRYPNAKHGLKIIKKLMK</sequence>
<name>A0ABV2LLS3_9BACL</name>
<dbReference type="EMBL" id="JBEPMP010000001">
    <property type="protein sequence ID" value="MET3728462.1"/>
    <property type="molecule type" value="Genomic_DNA"/>
</dbReference>
<evidence type="ECO:0000313" key="7">
    <source>
        <dbReference type="EMBL" id="MET3728462.1"/>
    </source>
</evidence>
<dbReference type="PIRSF" id="PIRSF036492">
    <property type="entry name" value="ALDH"/>
    <property type="match status" value="1"/>
</dbReference>
<proteinExistence type="inferred from homology"/>
<keyword evidence="2 3" id="KW-0560">Oxidoreductase</keyword>
<evidence type="ECO:0000259" key="6">
    <source>
        <dbReference type="Pfam" id="PF00171"/>
    </source>
</evidence>
<comment type="caution">
    <text evidence="7">The sequence shown here is derived from an EMBL/GenBank/DDBJ whole genome shotgun (WGS) entry which is preliminary data.</text>
</comment>
<organism evidence="7 8">
    <name type="scientific">Fictibacillus halophilus</name>
    <dbReference type="NCBI Taxonomy" id="1610490"/>
    <lineage>
        <taxon>Bacteria</taxon>
        <taxon>Bacillati</taxon>
        <taxon>Bacillota</taxon>
        <taxon>Bacilli</taxon>
        <taxon>Bacillales</taxon>
        <taxon>Fictibacillaceae</taxon>
        <taxon>Fictibacillus</taxon>
    </lineage>
</organism>
<keyword evidence="8" id="KW-1185">Reference proteome</keyword>
<dbReference type="SUPFAM" id="SSF53720">
    <property type="entry name" value="ALDH-like"/>
    <property type="match status" value="1"/>
</dbReference>
<dbReference type="InterPro" id="IPR016162">
    <property type="entry name" value="Ald_DH_N"/>
</dbReference>
<evidence type="ECO:0000256" key="2">
    <source>
        <dbReference type="ARBA" id="ARBA00023002"/>
    </source>
</evidence>
<dbReference type="InterPro" id="IPR029510">
    <property type="entry name" value="Ald_DH_CS_GLU"/>
</dbReference>
<evidence type="ECO:0000256" key="4">
    <source>
        <dbReference type="PROSITE-ProRule" id="PRU10007"/>
    </source>
</evidence>
<dbReference type="PROSITE" id="PS00070">
    <property type="entry name" value="ALDEHYDE_DEHYDR_CYS"/>
    <property type="match status" value="1"/>
</dbReference>
<evidence type="ECO:0000256" key="1">
    <source>
        <dbReference type="ARBA" id="ARBA00009986"/>
    </source>
</evidence>
<dbReference type="PANTHER" id="PTHR43570:SF16">
    <property type="entry name" value="ALDEHYDE DEHYDROGENASE TYPE III, ISOFORM Q"/>
    <property type="match status" value="1"/>
</dbReference>
<feature type="domain" description="Aldehyde dehydrogenase" evidence="6">
    <location>
        <begin position="5"/>
        <end position="439"/>
    </location>
</feature>
<dbReference type="Proteomes" id="UP001549097">
    <property type="component" value="Unassembled WGS sequence"/>
</dbReference>
<dbReference type="InterPro" id="IPR015590">
    <property type="entry name" value="Aldehyde_DH_dom"/>
</dbReference>
<evidence type="ECO:0000256" key="3">
    <source>
        <dbReference type="PIRNR" id="PIRNR036492"/>
    </source>
</evidence>
<comment type="similarity">
    <text evidence="1 3 5">Belongs to the aldehyde dehydrogenase family.</text>
</comment>
<feature type="active site" evidence="4">
    <location>
        <position position="221"/>
    </location>
</feature>
<dbReference type="Gene3D" id="3.40.605.10">
    <property type="entry name" value="Aldehyde Dehydrogenase, Chain A, domain 1"/>
    <property type="match status" value="1"/>
</dbReference>
<dbReference type="PROSITE" id="PS00687">
    <property type="entry name" value="ALDEHYDE_DEHYDR_GLU"/>
    <property type="match status" value="1"/>
</dbReference>
<reference evidence="7 8" key="1">
    <citation type="submission" date="2024-06" db="EMBL/GenBank/DDBJ databases">
        <title>Genomic Encyclopedia of Type Strains, Phase IV (KMG-IV): sequencing the most valuable type-strain genomes for metagenomic binning, comparative biology and taxonomic classification.</title>
        <authorList>
            <person name="Goeker M."/>
        </authorList>
    </citation>
    <scope>NUCLEOTIDE SEQUENCE [LARGE SCALE GENOMIC DNA]</scope>
    <source>
        <strain evidence="7 8">DSM 100124</strain>
    </source>
</reference>
<evidence type="ECO:0000256" key="5">
    <source>
        <dbReference type="RuleBase" id="RU003345"/>
    </source>
</evidence>
<dbReference type="InterPro" id="IPR016161">
    <property type="entry name" value="Ald_DH/histidinol_DH"/>
</dbReference>
<evidence type="ECO:0000313" key="8">
    <source>
        <dbReference type="Proteomes" id="UP001549097"/>
    </source>
</evidence>
<dbReference type="Gene3D" id="3.40.309.10">
    <property type="entry name" value="Aldehyde Dehydrogenase, Chain A, domain 2"/>
    <property type="match status" value="1"/>
</dbReference>
<dbReference type="InterPro" id="IPR016163">
    <property type="entry name" value="Ald_DH_C"/>
</dbReference>
<dbReference type="GO" id="GO:0004029">
    <property type="term" value="F:aldehyde dehydrogenase (NAD+) activity"/>
    <property type="evidence" value="ECO:0007669"/>
    <property type="project" value="UniProtKB-EC"/>
</dbReference>
<protein>
    <recommendedName>
        <fullName evidence="3">Aldehyde dehydrogenase</fullName>
    </recommendedName>
</protein>
<dbReference type="InterPro" id="IPR012394">
    <property type="entry name" value="Aldehyde_DH_NAD(P)"/>
</dbReference>
<accession>A0ABV2LLS3</accession>